<evidence type="ECO:0000256" key="1">
    <source>
        <dbReference type="ARBA" id="ARBA00000085"/>
    </source>
</evidence>
<dbReference type="CDD" id="cd00082">
    <property type="entry name" value="HisKA"/>
    <property type="match status" value="1"/>
</dbReference>
<dbReference type="SMART" id="SM00304">
    <property type="entry name" value="HAMP"/>
    <property type="match status" value="1"/>
</dbReference>
<dbReference type="PROSITE" id="PS50109">
    <property type="entry name" value="HIS_KIN"/>
    <property type="match status" value="1"/>
</dbReference>
<dbReference type="Pfam" id="PF00672">
    <property type="entry name" value="HAMP"/>
    <property type="match status" value="1"/>
</dbReference>
<dbReference type="InterPro" id="IPR005467">
    <property type="entry name" value="His_kinase_dom"/>
</dbReference>
<dbReference type="PANTHER" id="PTHR45436:SF5">
    <property type="entry name" value="SENSOR HISTIDINE KINASE TRCS"/>
    <property type="match status" value="1"/>
</dbReference>
<evidence type="ECO:0000256" key="11">
    <source>
        <dbReference type="SAM" id="MobiDB-lite"/>
    </source>
</evidence>
<dbReference type="InterPro" id="IPR050428">
    <property type="entry name" value="TCS_sensor_his_kinase"/>
</dbReference>
<dbReference type="AlphaFoldDB" id="A0A1H7CPI0"/>
<evidence type="ECO:0000256" key="8">
    <source>
        <dbReference type="ARBA" id="ARBA00022989"/>
    </source>
</evidence>
<feature type="region of interest" description="Disordered" evidence="11">
    <location>
        <begin position="89"/>
        <end position="111"/>
    </location>
</feature>
<keyword evidence="7 15" id="KW-0418">Kinase</keyword>
<dbReference type="PROSITE" id="PS50885">
    <property type="entry name" value="HAMP"/>
    <property type="match status" value="1"/>
</dbReference>
<dbReference type="CDD" id="cd06225">
    <property type="entry name" value="HAMP"/>
    <property type="match status" value="1"/>
</dbReference>
<dbReference type="PRINTS" id="PR00344">
    <property type="entry name" value="BCTRLSENSOR"/>
</dbReference>
<accession>A0A1H7CPI0</accession>
<evidence type="ECO:0000256" key="6">
    <source>
        <dbReference type="ARBA" id="ARBA00022692"/>
    </source>
</evidence>
<dbReference type="OrthoDB" id="112712at2"/>
<dbReference type="Gene3D" id="6.10.340.10">
    <property type="match status" value="1"/>
</dbReference>
<dbReference type="SMART" id="SM00387">
    <property type="entry name" value="HATPase_c"/>
    <property type="match status" value="1"/>
</dbReference>
<dbReference type="Pfam" id="PF02518">
    <property type="entry name" value="HATPase_c"/>
    <property type="match status" value="1"/>
</dbReference>
<keyword evidence="16" id="KW-1185">Reference proteome</keyword>
<dbReference type="EMBL" id="FNZA01000027">
    <property type="protein sequence ID" value="SEJ87685.1"/>
    <property type="molecule type" value="Genomic_DNA"/>
</dbReference>
<keyword evidence="4" id="KW-0597">Phosphoprotein</keyword>
<keyword evidence="9" id="KW-0902">Two-component regulatory system</keyword>
<dbReference type="EC" id="2.7.13.3" evidence="3"/>
<keyword evidence="10 12" id="KW-0472">Membrane</keyword>
<keyword evidence="6 12" id="KW-0812">Transmembrane</keyword>
<dbReference type="InterPro" id="IPR004358">
    <property type="entry name" value="Sig_transdc_His_kin-like_C"/>
</dbReference>
<evidence type="ECO:0000256" key="9">
    <source>
        <dbReference type="ARBA" id="ARBA00023012"/>
    </source>
</evidence>
<evidence type="ECO:0000256" key="4">
    <source>
        <dbReference type="ARBA" id="ARBA00022553"/>
    </source>
</evidence>
<evidence type="ECO:0000259" key="14">
    <source>
        <dbReference type="PROSITE" id="PS50885"/>
    </source>
</evidence>
<dbReference type="Pfam" id="PF00512">
    <property type="entry name" value="HisKA"/>
    <property type="match status" value="1"/>
</dbReference>
<comment type="catalytic activity">
    <reaction evidence="1">
        <text>ATP + protein L-histidine = ADP + protein N-phospho-L-histidine.</text>
        <dbReference type="EC" id="2.7.13.3"/>
    </reaction>
</comment>
<dbReference type="FunFam" id="1.10.287.130:FF:000001">
    <property type="entry name" value="Two-component sensor histidine kinase"/>
    <property type="match status" value="1"/>
</dbReference>
<dbReference type="InterPro" id="IPR036890">
    <property type="entry name" value="HATPase_C_sf"/>
</dbReference>
<evidence type="ECO:0000313" key="16">
    <source>
        <dbReference type="Proteomes" id="UP000199223"/>
    </source>
</evidence>
<dbReference type="InterPro" id="IPR003660">
    <property type="entry name" value="HAMP_dom"/>
</dbReference>
<evidence type="ECO:0000256" key="2">
    <source>
        <dbReference type="ARBA" id="ARBA00004370"/>
    </source>
</evidence>
<protein>
    <recommendedName>
        <fullName evidence="3">histidine kinase</fullName>
        <ecNumber evidence="3">2.7.13.3</ecNumber>
    </recommendedName>
</protein>
<dbReference type="GO" id="GO:0000155">
    <property type="term" value="F:phosphorelay sensor kinase activity"/>
    <property type="evidence" value="ECO:0007669"/>
    <property type="project" value="InterPro"/>
</dbReference>
<feature type="domain" description="Histidine kinase" evidence="13">
    <location>
        <begin position="265"/>
        <end position="480"/>
    </location>
</feature>
<dbReference type="Gene3D" id="1.10.287.130">
    <property type="match status" value="1"/>
</dbReference>
<reference evidence="16" key="1">
    <citation type="submission" date="2016-10" db="EMBL/GenBank/DDBJ databases">
        <authorList>
            <person name="Varghese N."/>
            <person name="Submissions S."/>
        </authorList>
    </citation>
    <scope>NUCLEOTIDE SEQUENCE [LARGE SCALE GENOMIC DNA]</scope>
    <source>
        <strain evidence="16">CGMCC 1.10218</strain>
    </source>
</reference>
<dbReference type="SUPFAM" id="SSF55874">
    <property type="entry name" value="ATPase domain of HSP90 chaperone/DNA topoisomerase II/histidine kinase"/>
    <property type="match status" value="1"/>
</dbReference>
<sequence>MTLRTRLTVWYGALCALALVGLGFVGYSTTVREQYRTLDRVLLVTARIVETGIRKDGRSYFFETDTSTPTRDGIVMVLRSYSEEGELMYSSPNDPGLKPTQPQAPLSSPAPPASLKVLPLPWPAPAQVQPGANGAFGILSFEGQRWRRYVVRVDKGPQVLGYVEALTPLGRLDTESLRLARLLLNLTLLSVLTVLLVGWWIAGVGLRPVDQLTRAARTIAHSRDLRQRVPTRGERDELGRLALTFNEMLGSLESAWKSQQRFVGDASHELRAPLTVMRGNLELLRRHPHLGPDERDAMIAEIERETSRMTRLVEDLLLLARSDAGSTLTRTPVDLRAPLLEALRDARTLARHHHLALDAPPGPLTVLGERDRLRQLLLILLDNALKYSPDGSTVRVQVLREAGQITVLIHDEGDGIPESALPHIFERFYRADAARQRDTGGTGLGLAIAAWIATQLGARIAVHETGPGGTTFGLTFSPLPAPQTQDPERTPVLEPSA</sequence>
<evidence type="ECO:0000313" key="15">
    <source>
        <dbReference type="EMBL" id="SEJ87685.1"/>
    </source>
</evidence>
<dbReference type="InterPro" id="IPR003594">
    <property type="entry name" value="HATPase_dom"/>
</dbReference>
<dbReference type="STRING" id="856736.SAMN04488058_12714"/>
<dbReference type="SUPFAM" id="SSF47384">
    <property type="entry name" value="Homodimeric domain of signal transducing histidine kinase"/>
    <property type="match status" value="1"/>
</dbReference>
<feature type="transmembrane region" description="Helical" evidence="12">
    <location>
        <begin position="182"/>
        <end position="202"/>
    </location>
</feature>
<dbReference type="SUPFAM" id="SSF158472">
    <property type="entry name" value="HAMP domain-like"/>
    <property type="match status" value="1"/>
</dbReference>
<dbReference type="InterPro" id="IPR003661">
    <property type="entry name" value="HisK_dim/P_dom"/>
</dbReference>
<feature type="transmembrane region" description="Helical" evidence="12">
    <location>
        <begin position="6"/>
        <end position="27"/>
    </location>
</feature>
<dbReference type="CDD" id="cd00075">
    <property type="entry name" value="HATPase"/>
    <property type="match status" value="1"/>
</dbReference>
<evidence type="ECO:0000256" key="5">
    <source>
        <dbReference type="ARBA" id="ARBA00022679"/>
    </source>
</evidence>
<keyword evidence="5" id="KW-0808">Transferase</keyword>
<dbReference type="GO" id="GO:0005886">
    <property type="term" value="C:plasma membrane"/>
    <property type="evidence" value="ECO:0007669"/>
    <property type="project" value="TreeGrafter"/>
</dbReference>
<name>A0A1H7CPI0_9DEIO</name>
<dbReference type="RefSeq" id="WP_092265679.1">
    <property type="nucleotide sequence ID" value="NZ_FNZA01000027.1"/>
</dbReference>
<dbReference type="SMART" id="SM00388">
    <property type="entry name" value="HisKA"/>
    <property type="match status" value="1"/>
</dbReference>
<feature type="region of interest" description="Disordered" evidence="11">
    <location>
        <begin position="478"/>
        <end position="497"/>
    </location>
</feature>
<proteinExistence type="predicted"/>
<organism evidence="15 16">
    <name type="scientific">Deinococcus reticulitermitis</name>
    <dbReference type="NCBI Taxonomy" id="856736"/>
    <lineage>
        <taxon>Bacteria</taxon>
        <taxon>Thermotogati</taxon>
        <taxon>Deinococcota</taxon>
        <taxon>Deinococci</taxon>
        <taxon>Deinococcales</taxon>
        <taxon>Deinococcaceae</taxon>
        <taxon>Deinococcus</taxon>
    </lineage>
</organism>
<keyword evidence="8 12" id="KW-1133">Transmembrane helix</keyword>
<evidence type="ECO:0000256" key="7">
    <source>
        <dbReference type="ARBA" id="ARBA00022777"/>
    </source>
</evidence>
<dbReference type="FunFam" id="3.30.565.10:FF:000006">
    <property type="entry name" value="Sensor histidine kinase WalK"/>
    <property type="match status" value="1"/>
</dbReference>
<feature type="domain" description="HAMP" evidence="14">
    <location>
        <begin position="203"/>
        <end position="257"/>
    </location>
</feature>
<dbReference type="InterPro" id="IPR036097">
    <property type="entry name" value="HisK_dim/P_sf"/>
</dbReference>
<evidence type="ECO:0000256" key="10">
    <source>
        <dbReference type="ARBA" id="ARBA00023136"/>
    </source>
</evidence>
<gene>
    <name evidence="15" type="ORF">SAMN04488058_12714</name>
</gene>
<evidence type="ECO:0000256" key="12">
    <source>
        <dbReference type="SAM" id="Phobius"/>
    </source>
</evidence>
<evidence type="ECO:0000256" key="3">
    <source>
        <dbReference type="ARBA" id="ARBA00012438"/>
    </source>
</evidence>
<comment type="subcellular location">
    <subcellularLocation>
        <location evidence="2">Membrane</location>
    </subcellularLocation>
</comment>
<dbReference type="Gene3D" id="3.30.565.10">
    <property type="entry name" value="Histidine kinase-like ATPase, C-terminal domain"/>
    <property type="match status" value="1"/>
</dbReference>
<evidence type="ECO:0000259" key="13">
    <source>
        <dbReference type="PROSITE" id="PS50109"/>
    </source>
</evidence>
<dbReference type="PANTHER" id="PTHR45436">
    <property type="entry name" value="SENSOR HISTIDINE KINASE YKOH"/>
    <property type="match status" value="1"/>
</dbReference>
<dbReference type="Proteomes" id="UP000199223">
    <property type="component" value="Unassembled WGS sequence"/>
</dbReference>